<gene>
    <name evidence="1" type="ORF">GOQ27_09005</name>
</gene>
<accession>A0A942UX84</accession>
<evidence type="ECO:0000313" key="1">
    <source>
        <dbReference type="EMBL" id="MBS4538601.1"/>
    </source>
</evidence>
<proteinExistence type="predicted"/>
<dbReference type="AlphaFoldDB" id="A0A942UX84"/>
<evidence type="ECO:0000313" key="2">
    <source>
        <dbReference type="Proteomes" id="UP000724672"/>
    </source>
</evidence>
<organism evidence="1 2">
    <name type="scientific">Anaeromonas frigoriresistens</name>
    <dbReference type="NCBI Taxonomy" id="2683708"/>
    <lineage>
        <taxon>Bacteria</taxon>
        <taxon>Bacillati</taxon>
        <taxon>Bacillota</taxon>
        <taxon>Tissierellia</taxon>
        <taxon>Tissierellales</taxon>
        <taxon>Thermohalobacteraceae</taxon>
        <taxon>Anaeromonas</taxon>
    </lineage>
</organism>
<comment type="caution">
    <text evidence="1">The sequence shown here is derived from an EMBL/GenBank/DDBJ whole genome shotgun (WGS) entry which is preliminary data.</text>
</comment>
<dbReference type="EMBL" id="WSFT01000036">
    <property type="protein sequence ID" value="MBS4538601.1"/>
    <property type="molecule type" value="Genomic_DNA"/>
</dbReference>
<name>A0A942UX84_9FIRM</name>
<protein>
    <submittedName>
        <fullName evidence="1">Uncharacterized protein</fullName>
    </submittedName>
</protein>
<dbReference type="Proteomes" id="UP000724672">
    <property type="component" value="Unassembled WGS sequence"/>
</dbReference>
<keyword evidence="2" id="KW-1185">Reference proteome</keyword>
<reference evidence="1" key="1">
    <citation type="submission" date="2019-12" db="EMBL/GenBank/DDBJ databases">
        <title>Clostridiaceae gen. nov. sp. nov., isolated from sediment in Xinjiang, China.</title>
        <authorList>
            <person name="Zhang R."/>
        </authorList>
    </citation>
    <scope>NUCLEOTIDE SEQUENCE</scope>
    <source>
        <strain evidence="1">D2Q-11</strain>
    </source>
</reference>
<sequence>MAKNYRGNNIKRESGWRGTCPLCKRTGVKLLWEKVISEDKKINVCKRCGK</sequence>
<dbReference type="RefSeq" id="WP_203366523.1">
    <property type="nucleotide sequence ID" value="NZ_WSFT01000036.1"/>
</dbReference>